<feature type="domain" description="HTH araC/xylS-type" evidence="5">
    <location>
        <begin position="207"/>
        <end position="305"/>
    </location>
</feature>
<gene>
    <name evidence="6" type="ORF">NMN56_042520</name>
</gene>
<dbReference type="InterPro" id="IPR018060">
    <property type="entry name" value="HTH_AraC"/>
</dbReference>
<dbReference type="SUPFAM" id="SSF46689">
    <property type="entry name" value="Homeodomain-like"/>
    <property type="match status" value="1"/>
</dbReference>
<keyword evidence="2" id="KW-0238">DNA-binding</keyword>
<keyword evidence="1" id="KW-0805">Transcription regulation</keyword>
<dbReference type="PROSITE" id="PS01124">
    <property type="entry name" value="HTH_ARAC_FAMILY_2"/>
    <property type="match status" value="1"/>
</dbReference>
<dbReference type="RefSeq" id="WP_274041556.1">
    <property type="nucleotide sequence ID" value="NZ_JANCPR020000096.1"/>
</dbReference>
<dbReference type="SUPFAM" id="SSF51215">
    <property type="entry name" value="Regulatory protein AraC"/>
    <property type="match status" value="1"/>
</dbReference>
<feature type="region of interest" description="Disordered" evidence="4">
    <location>
        <begin position="1"/>
        <end position="24"/>
    </location>
</feature>
<keyword evidence="3" id="KW-0804">Transcription</keyword>
<dbReference type="InterPro" id="IPR009057">
    <property type="entry name" value="Homeodomain-like_sf"/>
</dbReference>
<evidence type="ECO:0000313" key="6">
    <source>
        <dbReference type="EMBL" id="MDJ1138522.1"/>
    </source>
</evidence>
<evidence type="ECO:0000259" key="5">
    <source>
        <dbReference type="PROSITE" id="PS01124"/>
    </source>
</evidence>
<comment type="caution">
    <text evidence="6">The sequence shown here is derived from an EMBL/GenBank/DDBJ whole genome shotgun (WGS) entry which is preliminary data.</text>
</comment>
<accession>A0ABT7ABS6</accession>
<evidence type="ECO:0000256" key="3">
    <source>
        <dbReference type="ARBA" id="ARBA00023163"/>
    </source>
</evidence>
<reference evidence="6 7" key="1">
    <citation type="submission" date="2023-05" db="EMBL/GenBank/DDBJ databases">
        <title>Streptantibioticus silvisoli sp. nov., acidotolerant actinomycetes 1 from pine litter.</title>
        <authorList>
            <person name="Swiecimska M."/>
            <person name="Golinska P."/>
            <person name="Sangal V."/>
            <person name="Wachnowicz B."/>
            <person name="Goodfellow M."/>
        </authorList>
    </citation>
    <scope>NUCLEOTIDE SEQUENCE [LARGE SCALE GENOMIC DNA]</scope>
    <source>
        <strain evidence="6 7">DSM 42109</strain>
    </source>
</reference>
<dbReference type="Gene3D" id="1.10.10.60">
    <property type="entry name" value="Homeodomain-like"/>
    <property type="match status" value="1"/>
</dbReference>
<feature type="compositionally biased region" description="Basic and acidic residues" evidence="4">
    <location>
        <begin position="1"/>
        <end position="11"/>
    </location>
</feature>
<evidence type="ECO:0000256" key="1">
    <source>
        <dbReference type="ARBA" id="ARBA00023015"/>
    </source>
</evidence>
<dbReference type="Proteomes" id="UP001214441">
    <property type="component" value="Unassembled WGS sequence"/>
</dbReference>
<name>A0ABT7ABS6_9ACTN</name>
<organism evidence="6 7">
    <name type="scientific">Streptomyces iconiensis</name>
    <dbReference type="NCBI Taxonomy" id="1384038"/>
    <lineage>
        <taxon>Bacteria</taxon>
        <taxon>Bacillati</taxon>
        <taxon>Actinomycetota</taxon>
        <taxon>Actinomycetes</taxon>
        <taxon>Kitasatosporales</taxon>
        <taxon>Streptomycetaceae</taxon>
        <taxon>Streptomyces</taxon>
    </lineage>
</organism>
<evidence type="ECO:0000256" key="4">
    <source>
        <dbReference type="SAM" id="MobiDB-lite"/>
    </source>
</evidence>
<dbReference type="InterPro" id="IPR037923">
    <property type="entry name" value="HTH-like"/>
</dbReference>
<proteinExistence type="predicted"/>
<dbReference type="SMART" id="SM00342">
    <property type="entry name" value="HTH_ARAC"/>
    <property type="match status" value="1"/>
</dbReference>
<sequence length="308" mass="33164">MVRNGHVHESTDIPELPYAPPPGAPSAGVEVMTLTDLRVRAEALGQDLADPQRPDFHQLFAVESGTLRQAVDFTEHATPAGGWLWVRPGQVQQYGDLTRAEGALVLFQPTFPDPATASAVGLDEASGAVARHPVGERGRAARLALDHLRFEFAAAHAPAAGPPALAHTEVLRHLLAALLLRVTRLDGHSGDEAGPEERGRAAPDTFRRFRAAVERDFALTRRVADYAHALGYSPRTLSRATRAAAGLGAKEFVDRRVVLEARRLLAHTDNSASHIATHLGFADATNFSKFFHQRTGTTPGAFRASVRG</sequence>
<evidence type="ECO:0000256" key="2">
    <source>
        <dbReference type="ARBA" id="ARBA00023125"/>
    </source>
</evidence>
<keyword evidence="7" id="KW-1185">Reference proteome</keyword>
<protein>
    <submittedName>
        <fullName evidence="6">AraC family transcriptional regulator</fullName>
    </submittedName>
</protein>
<dbReference type="PANTHER" id="PTHR43280:SF32">
    <property type="entry name" value="TRANSCRIPTIONAL REGULATORY PROTEIN"/>
    <property type="match status" value="1"/>
</dbReference>
<dbReference type="EMBL" id="JANCPR020000096">
    <property type="protein sequence ID" value="MDJ1138522.1"/>
    <property type="molecule type" value="Genomic_DNA"/>
</dbReference>
<dbReference type="PANTHER" id="PTHR43280">
    <property type="entry name" value="ARAC-FAMILY TRANSCRIPTIONAL REGULATOR"/>
    <property type="match status" value="1"/>
</dbReference>
<dbReference type="Pfam" id="PF12833">
    <property type="entry name" value="HTH_18"/>
    <property type="match status" value="1"/>
</dbReference>
<evidence type="ECO:0000313" key="7">
    <source>
        <dbReference type="Proteomes" id="UP001214441"/>
    </source>
</evidence>